<gene>
    <name evidence="3" type="ORF">FOB72_27765</name>
</gene>
<proteinExistence type="predicted"/>
<dbReference type="RefSeq" id="WP_150376254.1">
    <property type="nucleotide sequence ID" value="NZ_CP044067.1"/>
</dbReference>
<evidence type="ECO:0000259" key="2">
    <source>
        <dbReference type="Pfam" id="PF12146"/>
    </source>
</evidence>
<dbReference type="AlphaFoldDB" id="A0A5P2HC78"/>
<dbReference type="SUPFAM" id="SSF53474">
    <property type="entry name" value="alpha/beta-Hydrolases"/>
    <property type="match status" value="1"/>
</dbReference>
<feature type="region of interest" description="Disordered" evidence="1">
    <location>
        <begin position="1"/>
        <end position="27"/>
    </location>
</feature>
<feature type="compositionally biased region" description="Low complexity" evidence="1">
    <location>
        <begin position="1"/>
        <end position="22"/>
    </location>
</feature>
<dbReference type="OrthoDB" id="9800435at2"/>
<protein>
    <submittedName>
        <fullName evidence="3">GntR family transcriptional regulator</fullName>
    </submittedName>
</protein>
<name>A0A5P2HC78_9BURK</name>
<dbReference type="Pfam" id="PF12146">
    <property type="entry name" value="Hydrolase_4"/>
    <property type="match status" value="1"/>
</dbReference>
<dbReference type="PANTHER" id="PTHR42103:SF2">
    <property type="entry name" value="AB HYDROLASE-1 DOMAIN-CONTAINING PROTEIN"/>
    <property type="match status" value="1"/>
</dbReference>
<evidence type="ECO:0000256" key="1">
    <source>
        <dbReference type="SAM" id="MobiDB-lite"/>
    </source>
</evidence>
<evidence type="ECO:0000313" key="3">
    <source>
        <dbReference type="EMBL" id="QET05771.1"/>
    </source>
</evidence>
<sequence length="241" mass="24780">MASSSPSSSPSTLSTPSAAVAPTRRESFPGPAGALEVLIDAPTGAPAGIAVVAHPHPSQGGTAEHKIPQVLARALQAHGFLVARPNYRGVGASEGTYDGGPGEAQDVLAVVRELRAQYPGLPLALAGFSFGAYVLTLGIGELGDSGESIAHLILSGMPDGRLSETLAYETPAVAAIAPGALVIHGERDERVPLVNVFEWARPQELPVVVIPGAGHFFTGKLPALRTAVEGYLRRPPPADQN</sequence>
<dbReference type="EMBL" id="CP044067">
    <property type="protein sequence ID" value="QET05771.1"/>
    <property type="molecule type" value="Genomic_DNA"/>
</dbReference>
<accession>A0A5P2HC78</accession>
<evidence type="ECO:0000313" key="4">
    <source>
        <dbReference type="Proteomes" id="UP000322822"/>
    </source>
</evidence>
<dbReference type="PANTHER" id="PTHR42103">
    <property type="entry name" value="ALPHA/BETA-HYDROLASES SUPERFAMILY PROTEIN"/>
    <property type="match status" value="1"/>
</dbReference>
<dbReference type="Proteomes" id="UP000322822">
    <property type="component" value="Chromosome 2"/>
</dbReference>
<dbReference type="Gene3D" id="3.40.50.1820">
    <property type="entry name" value="alpha/beta hydrolase"/>
    <property type="match status" value="1"/>
</dbReference>
<reference evidence="3 4" key="1">
    <citation type="submission" date="2019-09" db="EMBL/GenBank/DDBJ databases">
        <title>FDA dAtabase for Regulatory Grade micrObial Sequences (FDA-ARGOS): Supporting development and validation of Infectious Disease Dx tests.</title>
        <authorList>
            <person name="Sciortino C."/>
            <person name="Tallon L."/>
            <person name="Sadzewicz L."/>
            <person name="Vavikolanu K."/>
            <person name="Mehta A."/>
            <person name="Aluvathingal J."/>
            <person name="Nadendla S."/>
            <person name="Nandy P."/>
            <person name="Geyer C."/>
            <person name="Yan Y."/>
            <person name="Sichtig H."/>
        </authorList>
    </citation>
    <scope>NUCLEOTIDE SEQUENCE [LARGE SCALE GENOMIC DNA]</scope>
    <source>
        <strain evidence="3 4">FDAARGOS_664</strain>
    </source>
</reference>
<organism evidence="3 4">
    <name type="scientific">Cupriavidus pauculus</name>
    <dbReference type="NCBI Taxonomy" id="82633"/>
    <lineage>
        <taxon>Bacteria</taxon>
        <taxon>Pseudomonadati</taxon>
        <taxon>Pseudomonadota</taxon>
        <taxon>Betaproteobacteria</taxon>
        <taxon>Burkholderiales</taxon>
        <taxon>Burkholderiaceae</taxon>
        <taxon>Cupriavidus</taxon>
    </lineage>
</organism>
<dbReference type="InterPro" id="IPR029058">
    <property type="entry name" value="AB_hydrolase_fold"/>
</dbReference>
<feature type="domain" description="Serine aminopeptidase S33" evidence="2">
    <location>
        <begin position="69"/>
        <end position="156"/>
    </location>
</feature>
<dbReference type="InterPro" id="IPR022742">
    <property type="entry name" value="Hydrolase_4"/>
</dbReference>